<evidence type="ECO:0000256" key="7">
    <source>
        <dbReference type="ARBA" id="ARBA00035716"/>
    </source>
</evidence>
<comment type="subunit">
    <text evidence="8">Component of the mitochondrial ribosome large subunit (39S) which comprises a 16S rRNA and about 50 distinct proteins.</text>
</comment>
<evidence type="ECO:0000256" key="1">
    <source>
        <dbReference type="ARBA" id="ARBA00004173"/>
    </source>
</evidence>
<evidence type="ECO:0000256" key="5">
    <source>
        <dbReference type="ARBA" id="ARBA00023274"/>
    </source>
</evidence>
<evidence type="ECO:0000313" key="10">
    <source>
        <dbReference type="EMBL" id="CAD7000195.1"/>
    </source>
</evidence>
<comment type="caution">
    <text evidence="10">The sequence shown here is derived from an EMBL/GenBank/DDBJ whole genome shotgun (WGS) entry which is preliminary data.</text>
</comment>
<dbReference type="FunFam" id="3.30.70.1730:FF:000012">
    <property type="entry name" value="Mitochondrial Ribosomal Protein, Large"/>
    <property type="match status" value="1"/>
</dbReference>
<comment type="subcellular location">
    <subcellularLocation>
        <location evidence="1">Mitochondrion</location>
    </subcellularLocation>
</comment>
<feature type="region of interest" description="Disordered" evidence="9">
    <location>
        <begin position="262"/>
        <end position="284"/>
    </location>
</feature>
<dbReference type="GO" id="GO:1990904">
    <property type="term" value="C:ribonucleoprotein complex"/>
    <property type="evidence" value="ECO:0007669"/>
    <property type="project" value="UniProtKB-KW"/>
</dbReference>
<dbReference type="OrthoDB" id="360689at2759"/>
<dbReference type="InterPro" id="IPR001790">
    <property type="entry name" value="Ribosomal_uL10"/>
</dbReference>
<sequence>MSQLLRQGKWFVYFCVSITLYNKFSNSHYFAATLLSCRAPITQSQRFRGKINIQRPRAPHYERAKVLAVAQSIPAVVEEPKKKTTCFQSRRRETNMENPYLTIIAREVRNWLLHSRMIGFYHMNSIKQDDLFPVRVQLHKQNMHLKSYGKEVVKKAVEGTQFEAILPLFESNNCIVFSTEQRVSQLLRITRRVPQMILMAGIVDERLLSRNEFMAYAQLPGLQAAQGELVQTLNMAASNLVQQLETHQKNFVNVLDVHAKGETNDGTTAPAATPVNEDKQPEKA</sequence>
<dbReference type="EMBL" id="CAJHJT010000012">
    <property type="protein sequence ID" value="CAD7000195.1"/>
    <property type="molecule type" value="Genomic_DNA"/>
</dbReference>
<keyword evidence="4" id="KW-0689">Ribosomal protein</keyword>
<dbReference type="Gene3D" id="3.30.70.1730">
    <property type="match status" value="1"/>
</dbReference>
<dbReference type="GO" id="GO:0005840">
    <property type="term" value="C:ribosome"/>
    <property type="evidence" value="ECO:0007669"/>
    <property type="project" value="UniProtKB-KW"/>
</dbReference>
<dbReference type="InterPro" id="IPR047865">
    <property type="entry name" value="Ribosomal_uL10_bac_type"/>
</dbReference>
<protein>
    <recommendedName>
        <fullName evidence="6">Large ribosomal subunit protein uL10m</fullName>
    </recommendedName>
    <alternativeName>
        <fullName evidence="7">39S ribosomal protein L10, mitochondrial</fullName>
    </alternativeName>
</protein>
<organism evidence="10 11">
    <name type="scientific">Ceratitis capitata</name>
    <name type="common">Mediterranean fruit fly</name>
    <name type="synonym">Tephritis capitata</name>
    <dbReference type="NCBI Taxonomy" id="7213"/>
    <lineage>
        <taxon>Eukaryota</taxon>
        <taxon>Metazoa</taxon>
        <taxon>Ecdysozoa</taxon>
        <taxon>Arthropoda</taxon>
        <taxon>Hexapoda</taxon>
        <taxon>Insecta</taxon>
        <taxon>Pterygota</taxon>
        <taxon>Neoptera</taxon>
        <taxon>Endopterygota</taxon>
        <taxon>Diptera</taxon>
        <taxon>Brachycera</taxon>
        <taxon>Muscomorpha</taxon>
        <taxon>Tephritoidea</taxon>
        <taxon>Tephritidae</taxon>
        <taxon>Ceratitis</taxon>
        <taxon>Ceratitis</taxon>
    </lineage>
</organism>
<keyword evidence="5" id="KW-0687">Ribonucleoprotein</keyword>
<name>A0A811UQM8_CERCA</name>
<dbReference type="InterPro" id="IPR043141">
    <property type="entry name" value="Ribosomal_uL10-like_sf"/>
</dbReference>
<dbReference type="CDD" id="cd05797">
    <property type="entry name" value="Ribosomal_L10"/>
    <property type="match status" value="1"/>
</dbReference>
<keyword evidence="3" id="KW-0809">Transit peptide</keyword>
<dbReference type="Proteomes" id="UP000606786">
    <property type="component" value="Unassembled WGS sequence"/>
</dbReference>
<evidence type="ECO:0000256" key="9">
    <source>
        <dbReference type="SAM" id="MobiDB-lite"/>
    </source>
</evidence>
<evidence type="ECO:0000256" key="6">
    <source>
        <dbReference type="ARBA" id="ARBA00035707"/>
    </source>
</evidence>
<dbReference type="SUPFAM" id="SSF160369">
    <property type="entry name" value="Ribosomal protein L10-like"/>
    <property type="match status" value="1"/>
</dbReference>
<dbReference type="AlphaFoldDB" id="A0A811UQM8"/>
<comment type="similarity">
    <text evidence="2">Belongs to the universal ribosomal protein uL10 family.</text>
</comment>
<dbReference type="PANTHER" id="PTHR11560">
    <property type="entry name" value="39S RIBOSOMAL PROTEIN L10, MITOCHONDRIAL"/>
    <property type="match status" value="1"/>
</dbReference>
<evidence type="ECO:0000313" key="11">
    <source>
        <dbReference type="Proteomes" id="UP000606786"/>
    </source>
</evidence>
<evidence type="ECO:0000256" key="3">
    <source>
        <dbReference type="ARBA" id="ARBA00022946"/>
    </source>
</evidence>
<gene>
    <name evidence="10" type="ORF">CCAP1982_LOCUS8688</name>
</gene>
<keyword evidence="11" id="KW-1185">Reference proteome</keyword>
<evidence type="ECO:0000256" key="8">
    <source>
        <dbReference type="ARBA" id="ARBA00038782"/>
    </source>
</evidence>
<dbReference type="GO" id="GO:0005739">
    <property type="term" value="C:mitochondrion"/>
    <property type="evidence" value="ECO:0007669"/>
    <property type="project" value="UniProtKB-SubCell"/>
</dbReference>
<reference evidence="10" key="1">
    <citation type="submission" date="2020-11" db="EMBL/GenBank/DDBJ databases">
        <authorList>
            <person name="Whitehead M."/>
        </authorList>
    </citation>
    <scope>NUCLEOTIDE SEQUENCE</scope>
    <source>
        <strain evidence="10">EGII</strain>
    </source>
</reference>
<accession>A0A811UQM8</accession>
<proteinExistence type="inferred from homology"/>
<dbReference type="Pfam" id="PF00466">
    <property type="entry name" value="Ribosomal_L10"/>
    <property type="match status" value="1"/>
</dbReference>
<evidence type="ECO:0000256" key="2">
    <source>
        <dbReference type="ARBA" id="ARBA00008889"/>
    </source>
</evidence>
<evidence type="ECO:0000256" key="4">
    <source>
        <dbReference type="ARBA" id="ARBA00022980"/>
    </source>
</evidence>